<evidence type="ECO:0000256" key="6">
    <source>
        <dbReference type="ARBA" id="ARBA00023136"/>
    </source>
</evidence>
<dbReference type="PROSITE" id="PS50283">
    <property type="entry name" value="NA_SOLUT_SYMP_3"/>
    <property type="match status" value="1"/>
</dbReference>
<keyword evidence="4 7" id="KW-0812">Transmembrane</keyword>
<dbReference type="PROSITE" id="PS00217">
    <property type="entry name" value="SUGAR_TRANSPORT_2"/>
    <property type="match status" value="1"/>
</dbReference>
<dbReference type="InterPro" id="IPR020846">
    <property type="entry name" value="MFS_dom"/>
</dbReference>
<dbReference type="InterPro" id="IPR036259">
    <property type="entry name" value="MFS_trans_sf"/>
</dbReference>
<dbReference type="AlphaFoldDB" id="A0A7K1FE47"/>
<feature type="transmembrane region" description="Helical" evidence="7">
    <location>
        <begin position="92"/>
        <end position="116"/>
    </location>
</feature>
<dbReference type="Proteomes" id="UP000460221">
    <property type="component" value="Unassembled WGS sequence"/>
</dbReference>
<feature type="domain" description="Major facilitator superfamily (MFS) profile" evidence="8">
    <location>
        <begin position="16"/>
        <end position="428"/>
    </location>
</feature>
<evidence type="ECO:0000313" key="9">
    <source>
        <dbReference type="EMBL" id="MTD12375.1"/>
    </source>
</evidence>
<evidence type="ECO:0000256" key="2">
    <source>
        <dbReference type="ARBA" id="ARBA00022448"/>
    </source>
</evidence>
<keyword evidence="10" id="KW-1185">Reference proteome</keyword>
<feature type="transmembrane region" description="Helical" evidence="7">
    <location>
        <begin position="21"/>
        <end position="46"/>
    </location>
</feature>
<feature type="transmembrane region" description="Helical" evidence="7">
    <location>
        <begin position="155"/>
        <end position="181"/>
    </location>
</feature>
<accession>A0A7K1FE47</accession>
<dbReference type="InterPro" id="IPR001734">
    <property type="entry name" value="Na/solute_symporter"/>
</dbReference>
<feature type="transmembrane region" description="Helical" evidence="7">
    <location>
        <begin position="374"/>
        <end position="392"/>
    </location>
</feature>
<dbReference type="GO" id="GO:0022857">
    <property type="term" value="F:transmembrane transporter activity"/>
    <property type="evidence" value="ECO:0007669"/>
    <property type="project" value="InterPro"/>
</dbReference>
<name>A0A7K1FE47_9ACTN</name>
<dbReference type="SUPFAM" id="SSF103473">
    <property type="entry name" value="MFS general substrate transporter"/>
    <property type="match status" value="1"/>
</dbReference>
<keyword evidence="2" id="KW-0813">Transport</keyword>
<feature type="transmembrane region" description="Helical" evidence="7">
    <location>
        <begin position="338"/>
        <end position="362"/>
    </location>
</feature>
<evidence type="ECO:0000256" key="1">
    <source>
        <dbReference type="ARBA" id="ARBA00004651"/>
    </source>
</evidence>
<organism evidence="9 10">
    <name type="scientific">Nakamurella alba</name>
    <dbReference type="NCBI Taxonomy" id="2665158"/>
    <lineage>
        <taxon>Bacteria</taxon>
        <taxon>Bacillati</taxon>
        <taxon>Actinomycetota</taxon>
        <taxon>Actinomycetes</taxon>
        <taxon>Nakamurellales</taxon>
        <taxon>Nakamurellaceae</taxon>
        <taxon>Nakamurella</taxon>
    </lineage>
</organism>
<keyword evidence="5 7" id="KW-1133">Transmembrane helix</keyword>
<feature type="transmembrane region" description="Helical" evidence="7">
    <location>
        <begin position="281"/>
        <end position="299"/>
    </location>
</feature>
<gene>
    <name evidence="9" type="ORF">GIS00_00265</name>
</gene>
<dbReference type="InterPro" id="IPR005829">
    <property type="entry name" value="Sugar_transporter_CS"/>
</dbReference>
<sequence>MGAGPDRTDRRSRTAALRAGILAFFVDQLDIYLPVLVLASIGGYFVPADVSASTSAVLTALVFAATLVTRPLGAMVFGHRADIRGRVRTTQIATAGFGVVTLLIAALPGAGTAGYFSIGALIALRAVNGVFLGGAYTAAVPLAMEWSAPRRRGVVAGLVLAAAPTAYATLALVTLLLQQLIPSDGSDSAYARWGWRIPFVVVGLLAFALVVHYGRRVREPETRRSSARERSPLAQLLTGPHRRALLQVLVLMSGVWLANNMVSAVLPGLLGSRLGLTGPQVSLTMAVEAIALALSLPLWGALSQRWGRRPFYLGYGVVMAVLGSGLYLLLMTARPGPAGALVLVAVLGVLTLGTLGPIAAYLTERFPSQLRATGFGVGYSLALVIPAFYAFYLSGLGRVLPDGFAPPVLVALAGILVLVGAALGPETRDVDLAANDRLP</sequence>
<feature type="transmembrane region" description="Helical" evidence="7">
    <location>
        <begin position="52"/>
        <end position="72"/>
    </location>
</feature>
<keyword evidence="6 7" id="KW-0472">Membrane</keyword>
<evidence type="ECO:0000256" key="4">
    <source>
        <dbReference type="ARBA" id="ARBA00022692"/>
    </source>
</evidence>
<feature type="transmembrane region" description="Helical" evidence="7">
    <location>
        <begin position="193"/>
        <end position="214"/>
    </location>
</feature>
<keyword evidence="3" id="KW-1003">Cell membrane</keyword>
<dbReference type="GO" id="GO:0005886">
    <property type="term" value="C:plasma membrane"/>
    <property type="evidence" value="ECO:0007669"/>
    <property type="project" value="UniProtKB-SubCell"/>
</dbReference>
<dbReference type="Gene3D" id="1.20.1250.20">
    <property type="entry name" value="MFS general substrate transporter like domains"/>
    <property type="match status" value="2"/>
</dbReference>
<dbReference type="PANTHER" id="PTHR43045">
    <property type="entry name" value="SHIKIMATE TRANSPORTER"/>
    <property type="match status" value="1"/>
</dbReference>
<dbReference type="InterPro" id="IPR011701">
    <property type="entry name" value="MFS"/>
</dbReference>
<evidence type="ECO:0000256" key="7">
    <source>
        <dbReference type="SAM" id="Phobius"/>
    </source>
</evidence>
<evidence type="ECO:0000313" key="10">
    <source>
        <dbReference type="Proteomes" id="UP000460221"/>
    </source>
</evidence>
<evidence type="ECO:0000259" key="8">
    <source>
        <dbReference type="PROSITE" id="PS50850"/>
    </source>
</evidence>
<dbReference type="EMBL" id="WLYK01000001">
    <property type="protein sequence ID" value="MTD12375.1"/>
    <property type="molecule type" value="Genomic_DNA"/>
</dbReference>
<evidence type="ECO:0000256" key="3">
    <source>
        <dbReference type="ARBA" id="ARBA00022475"/>
    </source>
</evidence>
<protein>
    <submittedName>
        <fullName evidence="9">MFS transporter</fullName>
    </submittedName>
</protein>
<reference evidence="9 10" key="1">
    <citation type="submission" date="2019-11" db="EMBL/GenBank/DDBJ databases">
        <authorList>
            <person name="Jiang L.-Q."/>
        </authorList>
    </citation>
    <scope>NUCLEOTIDE SEQUENCE [LARGE SCALE GENOMIC DNA]</scope>
    <source>
        <strain evidence="9 10">YIM 132087</strain>
    </source>
</reference>
<feature type="transmembrane region" description="Helical" evidence="7">
    <location>
        <begin position="244"/>
        <end position="269"/>
    </location>
</feature>
<proteinExistence type="predicted"/>
<dbReference type="PROSITE" id="PS50850">
    <property type="entry name" value="MFS"/>
    <property type="match status" value="1"/>
</dbReference>
<dbReference type="Pfam" id="PF07690">
    <property type="entry name" value="MFS_1"/>
    <property type="match status" value="1"/>
</dbReference>
<dbReference type="PANTHER" id="PTHR43045:SF4">
    <property type="entry name" value="TRANSPORTER YDFJ-RELATED"/>
    <property type="match status" value="1"/>
</dbReference>
<evidence type="ECO:0000256" key="5">
    <source>
        <dbReference type="ARBA" id="ARBA00022989"/>
    </source>
</evidence>
<feature type="transmembrane region" description="Helical" evidence="7">
    <location>
        <begin position="122"/>
        <end position="143"/>
    </location>
</feature>
<feature type="transmembrane region" description="Helical" evidence="7">
    <location>
        <begin position="404"/>
        <end position="423"/>
    </location>
</feature>
<feature type="transmembrane region" description="Helical" evidence="7">
    <location>
        <begin position="311"/>
        <end position="332"/>
    </location>
</feature>
<comment type="caution">
    <text evidence="9">The sequence shown here is derived from an EMBL/GenBank/DDBJ whole genome shotgun (WGS) entry which is preliminary data.</text>
</comment>
<comment type="subcellular location">
    <subcellularLocation>
        <location evidence="1">Cell membrane</location>
        <topology evidence="1">Multi-pass membrane protein</topology>
    </subcellularLocation>
</comment>